<dbReference type="AlphaFoldDB" id="A0A1H9U1N2"/>
<protein>
    <submittedName>
        <fullName evidence="1">Uncharacterized protein</fullName>
    </submittedName>
</protein>
<evidence type="ECO:0000313" key="2">
    <source>
        <dbReference type="Proteomes" id="UP000199352"/>
    </source>
</evidence>
<sequence>MSLPGDVPGEVKATLGKLEKSSQVFSETFSKGDLSLTERLTEHVRRAVESGTITTHLPSGAKFDVASATAYTPKNGDGPSILRLPLAGTNLARASVLGVTFDSRTGAVVATTEMVISGAENNSAHVTVWNNGVLSLNKIASSDGQVRDTGVVPATTLSAASDGFWERLNDCLAGLGIPWAVVTAIAVACSAACVISAGTGCLLCILAAAGVTQANIAGCVAEASQG</sequence>
<evidence type="ECO:0000313" key="1">
    <source>
        <dbReference type="EMBL" id="SES03510.1"/>
    </source>
</evidence>
<gene>
    <name evidence="1" type="ORF">SAMN05216188_12022</name>
</gene>
<proteinExistence type="predicted"/>
<keyword evidence="2" id="KW-1185">Reference proteome</keyword>
<dbReference type="EMBL" id="FOFR01000020">
    <property type="protein sequence ID" value="SES03510.1"/>
    <property type="molecule type" value="Genomic_DNA"/>
</dbReference>
<accession>A0A1H9U1N2</accession>
<organism evidence="1 2">
    <name type="scientific">Lentzea xinjiangensis</name>
    <dbReference type="NCBI Taxonomy" id="402600"/>
    <lineage>
        <taxon>Bacteria</taxon>
        <taxon>Bacillati</taxon>
        <taxon>Actinomycetota</taxon>
        <taxon>Actinomycetes</taxon>
        <taxon>Pseudonocardiales</taxon>
        <taxon>Pseudonocardiaceae</taxon>
        <taxon>Lentzea</taxon>
    </lineage>
</organism>
<dbReference type="Proteomes" id="UP000199352">
    <property type="component" value="Unassembled WGS sequence"/>
</dbReference>
<name>A0A1H9U1N2_9PSEU</name>
<reference evidence="2" key="1">
    <citation type="submission" date="2016-10" db="EMBL/GenBank/DDBJ databases">
        <authorList>
            <person name="Varghese N."/>
            <person name="Submissions S."/>
        </authorList>
    </citation>
    <scope>NUCLEOTIDE SEQUENCE [LARGE SCALE GENOMIC DNA]</scope>
    <source>
        <strain evidence="2">CGMCC 4.3525</strain>
    </source>
</reference>